<evidence type="ECO:0000313" key="10">
    <source>
        <dbReference type="EMBL" id="PWA31278.1"/>
    </source>
</evidence>
<evidence type="ECO:0000256" key="9">
    <source>
        <dbReference type="ARBA" id="ARBA00023289"/>
    </source>
</evidence>
<comment type="subcellular location">
    <subcellularLocation>
        <location evidence="1">Cell membrane</location>
        <topology evidence="1">Lipid-anchor</topology>
    </subcellularLocation>
</comment>
<evidence type="ECO:0000256" key="7">
    <source>
        <dbReference type="ARBA" id="ARBA00023136"/>
    </source>
</evidence>
<dbReference type="InterPro" id="IPR027417">
    <property type="entry name" value="P-loop_NTPase"/>
</dbReference>
<keyword evidence="3" id="KW-1003">Cell membrane</keyword>
<dbReference type="PANTHER" id="PTHR24070">
    <property type="entry name" value="RAS, DI-RAS, AND RHEB FAMILY MEMBERS OF SMALL GTPASE SUPERFAMILY"/>
    <property type="match status" value="1"/>
</dbReference>
<sequence>MLAAKTPPQLARSNGARYFWRSTENLRKRDAIVLWGSSEPVDVKGRRGGGGGGGVKNGGDEEEHVGVRTAVVSALGRELVSVSGRSCSEKDYMTKYEGHGVWRSMSVEGNRRFLQEAPERLLKAIERKSFCSAWANEWLARERKETSSFPLLCRAGKDGLWPADSCFLVDGGGMGVSHQPPSSLLPTTVEVAMATSAVPSDNLPTYKLVVVGDGGVGKSALTIQFFQKIFVPDYDPTIEDSYLKHTEIDGQWAILDVLDTAGQEEFSAMREQYMRTGDGFLIVFSVTDKASFEHVDRFHQLILRVKDREAFPMVLVANKVDLVHLRKVTSDQGQEMAAKHNITYIETSAKDPPMNVDKAFHELVRVIRQQVPERNQKKKKKMKWRAERSTGSHRFHCAIL</sequence>
<keyword evidence="7" id="KW-0472">Membrane</keyword>
<keyword evidence="5" id="KW-0547">Nucleotide-binding</keyword>
<dbReference type="EMBL" id="NHOQ01000293">
    <property type="protein sequence ID" value="PWA31278.1"/>
    <property type="molecule type" value="Genomic_DNA"/>
</dbReference>
<protein>
    <submittedName>
        <fullName evidence="10">Uncharacterized protein</fullName>
    </submittedName>
</protein>
<evidence type="ECO:0000256" key="4">
    <source>
        <dbReference type="ARBA" id="ARBA00022481"/>
    </source>
</evidence>
<keyword evidence="11" id="KW-1185">Reference proteome</keyword>
<dbReference type="SMART" id="SM00174">
    <property type="entry name" value="RHO"/>
    <property type="match status" value="1"/>
</dbReference>
<keyword evidence="8" id="KW-0449">Lipoprotein</keyword>
<dbReference type="Proteomes" id="UP000250572">
    <property type="component" value="Unassembled WGS sequence"/>
</dbReference>
<evidence type="ECO:0000256" key="3">
    <source>
        <dbReference type="ARBA" id="ARBA00022475"/>
    </source>
</evidence>
<organism evidence="10 11">
    <name type="scientific">Gambusia affinis</name>
    <name type="common">Western mosquitofish</name>
    <name type="synonym">Heterandria affinis</name>
    <dbReference type="NCBI Taxonomy" id="33528"/>
    <lineage>
        <taxon>Eukaryota</taxon>
        <taxon>Metazoa</taxon>
        <taxon>Chordata</taxon>
        <taxon>Craniata</taxon>
        <taxon>Vertebrata</taxon>
        <taxon>Euteleostomi</taxon>
        <taxon>Actinopterygii</taxon>
        <taxon>Neopterygii</taxon>
        <taxon>Teleostei</taxon>
        <taxon>Neoteleostei</taxon>
        <taxon>Acanthomorphata</taxon>
        <taxon>Ovalentaria</taxon>
        <taxon>Atherinomorphae</taxon>
        <taxon>Cyprinodontiformes</taxon>
        <taxon>Poeciliidae</taxon>
        <taxon>Poeciliinae</taxon>
        <taxon>Gambusia</taxon>
    </lineage>
</organism>
<dbReference type="GO" id="GO:0005525">
    <property type="term" value="F:GTP binding"/>
    <property type="evidence" value="ECO:0007669"/>
    <property type="project" value="UniProtKB-KW"/>
</dbReference>
<dbReference type="InterPro" id="IPR020849">
    <property type="entry name" value="Small_GTPase_Ras-type"/>
</dbReference>
<dbReference type="SUPFAM" id="SSF52540">
    <property type="entry name" value="P-loop containing nucleoside triphosphate hydrolases"/>
    <property type="match status" value="1"/>
</dbReference>
<dbReference type="PRINTS" id="PR00449">
    <property type="entry name" value="RASTRNSFRMNG"/>
</dbReference>
<comment type="caution">
    <text evidence="10">The sequence shown here is derived from an EMBL/GenBank/DDBJ whole genome shotgun (WGS) entry which is preliminary data.</text>
</comment>
<reference evidence="10 11" key="1">
    <citation type="journal article" date="2018" name="G3 (Bethesda)">
        <title>A High-Quality Reference Genome for the Invasive Mosquitofish Gambusia affinis Using a Chicago Library.</title>
        <authorList>
            <person name="Hoffberg S.L."/>
            <person name="Troendle N.J."/>
            <person name="Glenn T.C."/>
            <person name="Mahmud O."/>
            <person name="Louha S."/>
            <person name="Chalopin D."/>
            <person name="Bennetzen J.L."/>
            <person name="Mauricio R."/>
        </authorList>
    </citation>
    <scope>NUCLEOTIDE SEQUENCE [LARGE SCALE GENOMIC DNA]</scope>
    <source>
        <strain evidence="10">NE01/NJP1002.9</strain>
        <tissue evidence="10">Muscle</tissue>
    </source>
</reference>
<evidence type="ECO:0000256" key="1">
    <source>
        <dbReference type="ARBA" id="ARBA00004193"/>
    </source>
</evidence>
<dbReference type="GO" id="GO:0005886">
    <property type="term" value="C:plasma membrane"/>
    <property type="evidence" value="ECO:0007669"/>
    <property type="project" value="UniProtKB-SubCell"/>
</dbReference>
<proteinExistence type="inferred from homology"/>
<evidence type="ECO:0000256" key="2">
    <source>
        <dbReference type="ARBA" id="ARBA00008344"/>
    </source>
</evidence>
<dbReference type="SMART" id="SM00176">
    <property type="entry name" value="RAN"/>
    <property type="match status" value="1"/>
</dbReference>
<dbReference type="GO" id="GO:0003924">
    <property type="term" value="F:GTPase activity"/>
    <property type="evidence" value="ECO:0007669"/>
    <property type="project" value="InterPro"/>
</dbReference>
<name>A0A315W5X0_GAMAF</name>
<dbReference type="GO" id="GO:0007165">
    <property type="term" value="P:signal transduction"/>
    <property type="evidence" value="ECO:0007669"/>
    <property type="project" value="InterPro"/>
</dbReference>
<dbReference type="SMART" id="SM00173">
    <property type="entry name" value="RAS"/>
    <property type="match status" value="1"/>
</dbReference>
<dbReference type="CDD" id="cd04145">
    <property type="entry name" value="M_R_Ras_like"/>
    <property type="match status" value="1"/>
</dbReference>
<dbReference type="PROSITE" id="PS51421">
    <property type="entry name" value="RAS"/>
    <property type="match status" value="1"/>
</dbReference>
<dbReference type="STRING" id="33528.ENSGAFP00000027080"/>
<evidence type="ECO:0000256" key="8">
    <source>
        <dbReference type="ARBA" id="ARBA00023288"/>
    </source>
</evidence>
<dbReference type="InterPro" id="IPR001806">
    <property type="entry name" value="Small_GTPase"/>
</dbReference>
<comment type="similarity">
    <text evidence="2">Belongs to the small GTPase superfamily. Ras family.</text>
</comment>
<keyword evidence="6" id="KW-0342">GTP-binding</keyword>
<dbReference type="Gene3D" id="3.40.50.300">
    <property type="entry name" value="P-loop containing nucleotide triphosphate hydrolases"/>
    <property type="match status" value="1"/>
</dbReference>
<dbReference type="PROSITE" id="PS51419">
    <property type="entry name" value="RAB"/>
    <property type="match status" value="1"/>
</dbReference>
<dbReference type="Pfam" id="PF00071">
    <property type="entry name" value="Ras"/>
    <property type="match status" value="1"/>
</dbReference>
<dbReference type="NCBIfam" id="TIGR00231">
    <property type="entry name" value="small_GTP"/>
    <property type="match status" value="1"/>
</dbReference>
<evidence type="ECO:0000256" key="5">
    <source>
        <dbReference type="ARBA" id="ARBA00022741"/>
    </source>
</evidence>
<dbReference type="FunFam" id="3.40.50.300:FF:000080">
    <property type="entry name" value="Ras-like GTPase Ras1"/>
    <property type="match status" value="1"/>
</dbReference>
<dbReference type="PROSITE" id="PS51420">
    <property type="entry name" value="RHO"/>
    <property type="match status" value="1"/>
</dbReference>
<evidence type="ECO:0000256" key="6">
    <source>
        <dbReference type="ARBA" id="ARBA00023134"/>
    </source>
</evidence>
<keyword evidence="4" id="KW-0488">Methylation</keyword>
<dbReference type="AlphaFoldDB" id="A0A315W5X0"/>
<accession>A0A315W5X0</accession>
<dbReference type="InterPro" id="IPR005225">
    <property type="entry name" value="Small_GTP-bd"/>
</dbReference>
<keyword evidence="9" id="KW-0636">Prenylation</keyword>
<evidence type="ECO:0000313" key="11">
    <source>
        <dbReference type="Proteomes" id="UP000250572"/>
    </source>
</evidence>
<dbReference type="SMART" id="SM00175">
    <property type="entry name" value="RAB"/>
    <property type="match status" value="1"/>
</dbReference>
<gene>
    <name evidence="10" type="ORF">CCH79_00002975</name>
</gene>